<evidence type="ECO:0000256" key="1">
    <source>
        <dbReference type="SAM" id="MobiDB-lite"/>
    </source>
</evidence>
<feature type="domain" description="Dermonecrotic toxin N-terminal" evidence="2">
    <location>
        <begin position="79"/>
        <end position="369"/>
    </location>
</feature>
<proteinExistence type="predicted"/>
<dbReference type="SUPFAM" id="SSF159501">
    <property type="entry name" value="EreA/ChaN-like"/>
    <property type="match status" value="1"/>
</dbReference>
<evidence type="ECO:0000313" key="4">
    <source>
        <dbReference type="Proteomes" id="UP000284656"/>
    </source>
</evidence>
<sequence length="932" mass="102523">MKPDPTSDGYVEVNVDLAPGKNVANTDKTPTPINLGPNINIDPSAEAISGAFKTVEQQASDFLKKKFAEMKAKETGDKAKWDIDPDTTYLVTYDYNSKGSPPHPAKIVQRISLTQAMIQNAQKTPTGKGYEVPFFTGGPDVHVQNHLPTHKPGVFDFPSRLNPNSKTADVTHSYQGIYREPPNSPTQHYNASNQSAVTPAQFKSLIWKADFQKPYTQFLDEFWSTHQEKYPVLAKASLVKAAMAQHQEGSLSARGRELVMRAAGLSGNQQSWPDINYEDLQKNPPKDPDIEVGLLKIGEYQSTDLMYITDNKVRFDADGKKLPPMTLLYIPGNSSPLHTFNSPAAMKTWLAAQMADPAKRAALSSHFALKDKPMGWARAGVDETLAGLGAWPKARETPGGLLSYNHRAFSGKWDPQTYIKTEPSTLPFAEVTRRQKERSYADAAVKITSDADVTKQGVLDRLEQIGKMALFMTPLAMVVPEVALGLDAFYVVSGITTAGIGVDDQVQGKPKGTDRVVFGVFNAVVTVAPHIGRAGRDEPTVINPTEKPQVHVETDDANLPLKNEAPAATANRLRPSQWNDISAYVVPDGEKLLTNSTPDAKGIYQVKGSQGEDRWLIKLADDKNAEHVFEIKGKFSNGYAQVIDPQTRKPVMTVHATADGTWTPLNGPGGIKWPWQAEKPFDPAAYDYPATGEPSSSSASKKIDKQLKKDADDFHKNAKSKARPVHSPLPKKASLAETINSLFKKTTGLVFGEDHSQSATLRLLIDNAGEFKRNNVRVLYSEGFDHSLQPDLDRFYETGEISPKLRENLKIIDRAHAAHKPYTNEQLLVTMRSNGIRVKAIDVPSSESKTTRIKNMNYYAANVIERDQAAHPGEKWIARVGSDHVVTYDSHPPIRGVPELTGSTGITVDEAVANKGTSIIQSRDKTEVYIDM</sequence>
<dbReference type="Pfam" id="PF20178">
    <property type="entry name" value="ToxA_N"/>
    <property type="match status" value="1"/>
</dbReference>
<dbReference type="InterPro" id="IPR046673">
    <property type="entry name" value="ToxA_N"/>
</dbReference>
<protein>
    <submittedName>
        <fullName evidence="3">Type III effector protein, HopAC1 family</fullName>
    </submittedName>
</protein>
<evidence type="ECO:0000313" key="3">
    <source>
        <dbReference type="EMBL" id="ROM33256.1"/>
    </source>
</evidence>
<organism evidence="3 4">
    <name type="scientific">Pseudomonas poae</name>
    <dbReference type="NCBI Taxonomy" id="200451"/>
    <lineage>
        <taxon>Bacteria</taxon>
        <taxon>Pseudomonadati</taxon>
        <taxon>Pseudomonadota</taxon>
        <taxon>Gammaproteobacteria</taxon>
        <taxon>Pseudomonadales</taxon>
        <taxon>Pseudomonadaceae</taxon>
        <taxon>Pseudomonas</taxon>
    </lineage>
</organism>
<dbReference type="Proteomes" id="UP000284656">
    <property type="component" value="Unassembled WGS sequence"/>
</dbReference>
<gene>
    <name evidence="3" type="ORF">BK648_26920</name>
</gene>
<dbReference type="EMBL" id="MOAY01000082">
    <property type="protein sequence ID" value="ROM33256.1"/>
    <property type="molecule type" value="Genomic_DNA"/>
</dbReference>
<dbReference type="Gene3D" id="3.40.50.11550">
    <property type="match status" value="1"/>
</dbReference>
<reference evidence="3 4" key="1">
    <citation type="submission" date="2016-10" db="EMBL/GenBank/DDBJ databases">
        <title>Comparative genome analysis of multiple Pseudomonas spp. focuses on biocontrol and plant growth promoting traits.</title>
        <authorList>
            <person name="Tao X.-Y."/>
            <person name="Taylor C.G."/>
        </authorList>
    </citation>
    <scope>NUCLEOTIDE SEQUENCE [LARGE SCALE GENOMIC DNA]</scope>
    <source>
        <strain evidence="3 4">29G9</strain>
    </source>
</reference>
<name>A0A423EPS3_9PSED</name>
<accession>A0A423EPS3</accession>
<feature type="region of interest" description="Disordered" evidence="1">
    <location>
        <begin position="684"/>
        <end position="708"/>
    </location>
</feature>
<dbReference type="AlphaFoldDB" id="A0A423EPS3"/>
<evidence type="ECO:0000259" key="2">
    <source>
        <dbReference type="Pfam" id="PF20178"/>
    </source>
</evidence>
<comment type="caution">
    <text evidence="3">The sequence shown here is derived from an EMBL/GenBank/DDBJ whole genome shotgun (WGS) entry which is preliminary data.</text>
</comment>
<dbReference type="CDD" id="cd14729">
    <property type="entry name" value="RtxA-like"/>
    <property type="match status" value="1"/>
</dbReference>